<dbReference type="EMBL" id="JBHSQK010000005">
    <property type="protein sequence ID" value="MFC5947037.1"/>
    <property type="molecule type" value="Genomic_DNA"/>
</dbReference>
<sequence length="770" mass="84934">MAKLSTILDQIDAGTMQLPEFQRGYVWNRDQVRGLMKSLYHGYPVGALLVWETEGSTQAVRGGVSSAGQKQMLLDGQQRVTTLYGIIRGKAPAFFEGDPSVFQGLRFNVEDESFQFHAPVKMKDDPLWIDVTAMFEGEEGAAYEQLLDLKWLRPKLPVYLARISQLQAVLQKDFHIEQITGADKTVDVVVDIFNRVNSGGTKLSKGDLALARICSDWTDARPTMRRNLARWRESGFTFTPDWLLRNANAVATGRAPFSALEDVQADQFQVGLTSAVDHVDHLLYLITTRLGLDHDRVLMGRYALPVLARHLHNRGGRFADGAEADRALHWYIHAALRGRFAGSTETFLAKDLETVDKSGIEGVTAALARSRKGVLSIDAQDFEGNGRGSRSYPLLYLLTRVRRSRDLVTGNPLGADAPSLQVHEIFPKSELAKLGRFSRAELNAIANFAFVVPSSAVTLSRRDPAEYLAQIDPAVLASQWIPADPELWRIENYREFLAARRELLGRAADAFSEELLTGSRAWTADQQLAPIVVAPDDDERDARAAQLKALIEDFAEMGFVAPSLDAEISDPDSGRVLAVAEAFWADGLQPGQDKAVILELDPEEADLPRLAELDCLVFTSVDALRGYAQRRNETASGEREDDGAAVSSTGGPAPAEVDIEQLDEPPVETGGEFDQVVLDTIEACKDDLGYNPKQFRVMVNQYGALGAVRRILHAPAVSDGFVTLWEHRRLDLTVEAIATDPRFVHLFTDDELAVARKRLADFADAVPKAG</sequence>
<feature type="region of interest" description="Disordered" evidence="1">
    <location>
        <begin position="630"/>
        <end position="656"/>
    </location>
</feature>
<evidence type="ECO:0000259" key="2">
    <source>
        <dbReference type="Pfam" id="PF03235"/>
    </source>
</evidence>
<evidence type="ECO:0000313" key="3">
    <source>
        <dbReference type="EMBL" id="MFC5947037.1"/>
    </source>
</evidence>
<comment type="caution">
    <text evidence="3">The sequence shown here is derived from an EMBL/GenBank/DDBJ whole genome shotgun (WGS) entry which is preliminary data.</text>
</comment>
<dbReference type="InterPro" id="IPR004919">
    <property type="entry name" value="GmrSD_N"/>
</dbReference>
<dbReference type="Pfam" id="PF03235">
    <property type="entry name" value="GmrSD_N"/>
    <property type="match status" value="1"/>
</dbReference>
<protein>
    <submittedName>
        <fullName evidence="3">DUF262 domain-containing protein</fullName>
    </submittedName>
</protein>
<proteinExistence type="predicted"/>
<dbReference type="Proteomes" id="UP001596119">
    <property type="component" value="Unassembled WGS sequence"/>
</dbReference>
<keyword evidence="4" id="KW-1185">Reference proteome</keyword>
<dbReference type="PANTHER" id="PTHR37292:SF2">
    <property type="entry name" value="DUF262 DOMAIN-CONTAINING PROTEIN"/>
    <property type="match status" value="1"/>
</dbReference>
<dbReference type="RefSeq" id="WP_379563509.1">
    <property type="nucleotide sequence ID" value="NZ_JBHSQK010000005.1"/>
</dbReference>
<gene>
    <name evidence="3" type="ORF">ACFQH9_01940</name>
</gene>
<evidence type="ECO:0000256" key="1">
    <source>
        <dbReference type="SAM" id="MobiDB-lite"/>
    </source>
</evidence>
<dbReference type="PANTHER" id="PTHR37292">
    <property type="entry name" value="VNG6097C"/>
    <property type="match status" value="1"/>
</dbReference>
<reference evidence="4" key="1">
    <citation type="journal article" date="2019" name="Int. J. Syst. Evol. Microbiol.">
        <title>The Global Catalogue of Microorganisms (GCM) 10K type strain sequencing project: providing services to taxonomists for standard genome sequencing and annotation.</title>
        <authorList>
            <consortium name="The Broad Institute Genomics Platform"/>
            <consortium name="The Broad Institute Genome Sequencing Center for Infectious Disease"/>
            <person name="Wu L."/>
            <person name="Ma J."/>
        </authorList>
    </citation>
    <scope>NUCLEOTIDE SEQUENCE [LARGE SCALE GENOMIC DNA]</scope>
    <source>
        <strain evidence="4">CGMCC 4.7397</strain>
    </source>
</reference>
<accession>A0ABW1I013</accession>
<name>A0ABW1I013_9PSEU</name>
<feature type="domain" description="GmrSD restriction endonucleases N-terminal" evidence="2">
    <location>
        <begin position="4"/>
        <end position="213"/>
    </location>
</feature>
<evidence type="ECO:0000313" key="4">
    <source>
        <dbReference type="Proteomes" id="UP001596119"/>
    </source>
</evidence>
<organism evidence="3 4">
    <name type="scientific">Pseudonocardia lutea</name>
    <dbReference type="NCBI Taxonomy" id="2172015"/>
    <lineage>
        <taxon>Bacteria</taxon>
        <taxon>Bacillati</taxon>
        <taxon>Actinomycetota</taxon>
        <taxon>Actinomycetes</taxon>
        <taxon>Pseudonocardiales</taxon>
        <taxon>Pseudonocardiaceae</taxon>
        <taxon>Pseudonocardia</taxon>
    </lineage>
</organism>